<evidence type="ECO:0000313" key="2">
    <source>
        <dbReference type="Proteomes" id="UP000798488"/>
    </source>
</evidence>
<evidence type="ECO:0000313" key="1">
    <source>
        <dbReference type="EMBL" id="KAF1086374.1"/>
    </source>
</evidence>
<dbReference type="EMBL" id="LSRS01000001">
    <property type="protein sequence ID" value="KAF1086374.1"/>
    <property type="molecule type" value="Genomic_DNA"/>
</dbReference>
<keyword evidence="2" id="KW-1185">Reference proteome</keyword>
<dbReference type="AlphaFoldDB" id="A0A9D2WS51"/>
<dbReference type="Proteomes" id="UP000798488">
    <property type="component" value="Unassembled WGS sequence"/>
</dbReference>
<accession>A0A9D2WS51</accession>
<sequence length="348" mass="40318">MKSSLRIAIHENDNIFSHSTLWTSSWIEYCKNNHLNYGIVDCYQPNIIAELKKYDCLVWHFSNYVLQDMLFARSILNIAKNLGLLVFPDLNTSWHFDDKIAETYLLKSINAPVPNAWMFYLENECNNWLQTEADFPLIAKLRCGSGANNVHLISNYSQAKRYVKQMFRRGYKPSPSVLFKTKSNIKSSGNWNTMKNRMKRIPDFLQTLSRAKMFPREHGYVYFQEYIPNDGFDLKIVVIGDKLSFIARNVRKGDFRASGGGDLFFDKSLVSRDILESAFETSDKLGFQCMGYDYVVDKHTGMGKIVEISYGFSHTALLQAGGYWDRSYVWHDEPLNAPYEVIENLIKM</sequence>
<reference evidence="1" key="1">
    <citation type="submission" date="2016-02" db="EMBL/GenBank/DDBJ databases">
        <title>Draft Genome Sequence of Sporotomaculum syntrophicum Strain FB, a Syntrophic Benzoate Degrader.</title>
        <authorList>
            <person name="Nobu M.K."/>
            <person name="Narihiro T."/>
            <person name="Qiu Y.-L."/>
            <person name="Ohashi A."/>
            <person name="Liu W.-T."/>
            <person name="Yuji S."/>
        </authorList>
    </citation>
    <scope>NUCLEOTIDE SEQUENCE</scope>
    <source>
        <strain evidence="1">FB</strain>
    </source>
</reference>
<gene>
    <name evidence="1" type="ORF">SPSYN_00092</name>
</gene>
<protein>
    <submittedName>
        <fullName evidence="1">RimK-like ATP-grasp domain protein</fullName>
    </submittedName>
</protein>
<comment type="caution">
    <text evidence="1">The sequence shown here is derived from an EMBL/GenBank/DDBJ whole genome shotgun (WGS) entry which is preliminary data.</text>
</comment>
<dbReference type="Gene3D" id="3.30.470.20">
    <property type="entry name" value="ATP-grasp fold, B domain"/>
    <property type="match status" value="1"/>
</dbReference>
<name>A0A9D2WS51_9FIRM</name>
<dbReference type="OrthoDB" id="9803907at2"/>
<dbReference type="SUPFAM" id="SSF56059">
    <property type="entry name" value="Glutathione synthetase ATP-binding domain-like"/>
    <property type="match status" value="1"/>
</dbReference>
<organism evidence="1 2">
    <name type="scientific">Sporotomaculum syntrophicum</name>
    <dbReference type="NCBI Taxonomy" id="182264"/>
    <lineage>
        <taxon>Bacteria</taxon>
        <taxon>Bacillati</taxon>
        <taxon>Bacillota</taxon>
        <taxon>Clostridia</taxon>
        <taxon>Eubacteriales</taxon>
        <taxon>Desulfallaceae</taxon>
        <taxon>Sporotomaculum</taxon>
    </lineage>
</organism>
<proteinExistence type="predicted"/>
<dbReference type="RefSeq" id="WP_161820540.1">
    <property type="nucleotide sequence ID" value="NZ_LSRS01000001.1"/>
</dbReference>